<dbReference type="InterPro" id="IPR021139">
    <property type="entry name" value="NYN"/>
</dbReference>
<organism evidence="3 4">
    <name type="scientific">Streptomyces anatolicus</name>
    <dbReference type="NCBI Taxonomy" id="2675858"/>
    <lineage>
        <taxon>Bacteria</taxon>
        <taxon>Bacillati</taxon>
        <taxon>Actinomycetota</taxon>
        <taxon>Actinomycetes</taxon>
        <taxon>Kitasatosporales</taxon>
        <taxon>Streptomycetaceae</taxon>
        <taxon>Streptomyces</taxon>
    </lineage>
</organism>
<feature type="compositionally biased region" description="Basic and acidic residues" evidence="1">
    <location>
        <begin position="217"/>
        <end position="229"/>
    </location>
</feature>
<feature type="compositionally biased region" description="Polar residues" evidence="1">
    <location>
        <begin position="263"/>
        <end position="273"/>
    </location>
</feature>
<accession>A0ABS6YQW0</accession>
<sequence>MDRCIVLVDAGYLLGAAASLLAGEPSRSRITVDHAALIQGLRERAESETQRPLLRIYWFDGAPDRVPQPEHRRLRVMPRVTVRLGALTRSDGRWAQKGVDAAMHAELTELARNRACSDIVLVTGDGDLLPGMMAAKEHGVAVHLWAVQAADGDYNQSEDLVAEADERRVLDRAWITKAVRPKELTGVCAPPPAPRPEIAAILSAPLPESALAAAAQRAEEEAAPARHADAAPNGREPGEQRVPPGKAVPTPKDLAALRGPGTQAAQHPTSATLRWSSDKGWVERPGGAPEGPEAAALPTLAQLTTAEQRWADREEDITTVGGDPFEVGQVFARRWMTRLPEQHNLQKLSAMYPRIPHRVDGELLRYAARFGLLAHKDDQIDEHDRYAIRAGFWREVDARTAAEHAPAGDRAGD</sequence>
<protein>
    <submittedName>
        <fullName evidence="3">NYN domain-containing protein</fullName>
    </submittedName>
</protein>
<dbReference type="Gene3D" id="3.40.50.1010">
    <property type="entry name" value="5'-nuclease"/>
    <property type="match status" value="1"/>
</dbReference>
<feature type="domain" description="NYN" evidence="2">
    <location>
        <begin position="33"/>
        <end position="166"/>
    </location>
</feature>
<feature type="region of interest" description="Disordered" evidence="1">
    <location>
        <begin position="212"/>
        <end position="273"/>
    </location>
</feature>
<reference evidence="3 4" key="1">
    <citation type="submission" date="2019-11" db="EMBL/GenBank/DDBJ databases">
        <authorList>
            <person name="Ay H."/>
        </authorList>
    </citation>
    <scope>NUCLEOTIDE SEQUENCE [LARGE SCALE GENOMIC DNA]</scope>
    <source>
        <strain evidence="3 4">BG9H</strain>
    </source>
</reference>
<name>A0ABS6YQW0_9ACTN</name>
<dbReference type="Proteomes" id="UP001197114">
    <property type="component" value="Unassembled WGS sequence"/>
</dbReference>
<evidence type="ECO:0000259" key="2">
    <source>
        <dbReference type="Pfam" id="PF01936"/>
    </source>
</evidence>
<evidence type="ECO:0000313" key="3">
    <source>
        <dbReference type="EMBL" id="MBW5423826.1"/>
    </source>
</evidence>
<dbReference type="EMBL" id="WMBF01000231">
    <property type="protein sequence ID" value="MBW5423826.1"/>
    <property type="molecule type" value="Genomic_DNA"/>
</dbReference>
<dbReference type="RefSeq" id="WP_219690308.1">
    <property type="nucleotide sequence ID" value="NZ_WMBF01000231.1"/>
</dbReference>
<comment type="caution">
    <text evidence="3">The sequence shown here is derived from an EMBL/GenBank/DDBJ whole genome shotgun (WGS) entry which is preliminary data.</text>
</comment>
<evidence type="ECO:0000313" key="4">
    <source>
        <dbReference type="Proteomes" id="UP001197114"/>
    </source>
</evidence>
<keyword evidence="4" id="KW-1185">Reference proteome</keyword>
<dbReference type="Pfam" id="PF01936">
    <property type="entry name" value="NYN"/>
    <property type="match status" value="1"/>
</dbReference>
<evidence type="ECO:0000256" key="1">
    <source>
        <dbReference type="SAM" id="MobiDB-lite"/>
    </source>
</evidence>
<gene>
    <name evidence="3" type="ORF">GKQ77_20045</name>
</gene>
<proteinExistence type="predicted"/>